<keyword evidence="6" id="KW-1185">Reference proteome</keyword>
<evidence type="ECO:0000256" key="2">
    <source>
        <dbReference type="ARBA" id="ARBA00023125"/>
    </source>
</evidence>
<keyword evidence="2" id="KW-0238">DNA-binding</keyword>
<dbReference type="InterPro" id="IPR001207">
    <property type="entry name" value="Transposase_mutator"/>
</dbReference>
<keyword evidence="3" id="KW-0233">DNA recombination</keyword>
<dbReference type="Proteomes" id="UP001160148">
    <property type="component" value="Unassembled WGS sequence"/>
</dbReference>
<keyword evidence="1" id="KW-0815">Transposition</keyword>
<dbReference type="PROSITE" id="PS01007">
    <property type="entry name" value="TRANSPOSASE_MUTATOR"/>
    <property type="match status" value="1"/>
</dbReference>
<reference evidence="5 6" key="1">
    <citation type="submission" date="2023-01" db="EMBL/GenBank/DDBJ databases">
        <authorList>
            <person name="Whitehead M."/>
        </authorList>
    </citation>
    <scope>NUCLEOTIDE SEQUENCE [LARGE SCALE GENOMIC DNA]</scope>
</reference>
<dbReference type="EMBL" id="CARXXK010000002">
    <property type="protein sequence ID" value="CAI6359531.1"/>
    <property type="molecule type" value="Genomic_DNA"/>
</dbReference>
<dbReference type="Pfam" id="PF10551">
    <property type="entry name" value="MULE"/>
    <property type="match status" value="1"/>
</dbReference>
<name>A0AAV0WVM9_9HEMI</name>
<dbReference type="InterPro" id="IPR018289">
    <property type="entry name" value="MULE_transposase_dom"/>
</dbReference>
<dbReference type="GO" id="GO:0006313">
    <property type="term" value="P:DNA transposition"/>
    <property type="evidence" value="ECO:0007669"/>
    <property type="project" value="InterPro"/>
</dbReference>
<evidence type="ECO:0000313" key="5">
    <source>
        <dbReference type="EMBL" id="CAI6359531.1"/>
    </source>
</evidence>
<sequence>MAFNGIDALRDHDYLPNNELQYEELMDFNSFEEEEEECVIDEEEEEDDIEEDNNGQLANIQRQRAETFTILPGVRINSVVFMDNLYYRYYKNGARNDKTYLICENQKTVAVHCPSTAWVRTMDIKKGNGDIMTRVQHNHFPPNVDIPMVHLRRAIGLAGTSTVNLATSIRQIYNREVVLNPEGAQNYTHLQSRFCLNKMRRRRRPKNPTTIEQLAHILNEPTTSTSYISTLQRPSSRFFQHGCPLIVDRELVGVVFANTDAIGKYSGELLQSITIAGVDGTFKTVPRNPPDLKKGCLLTFHIVYRNVSFPMVYALTTRMTQSTYESFFRVVHQILPLNYNQLTIITDYERGLMNAVRIVLPHTKLQGCWFHYCQSVIRYCKRSMNGLFHLFQTSVEAATVLRMVLALPHLPAESQINCNFTMLDGFQIIVDYVNQQPDIRERLQAFLFGYIQDFWFIQITAANISVFGSEVRTNNYVESFHATLKTQIGKHPNIWDFMQKLLIVENQYYLEMDQVRRHLQIRSHLSQIDRAEVTSTIQNYVGILNENGDLSMFLRRAGHLMDGYYRKQVRPQPLLVKDYDWKLTRVVERICVAFFKSVFALHDHGYIHTRSSLNNNESDAKQLDNEDDHSYESYEVFDDEMLDPTFVISNDINKDSIDQLNLDVSIDLVSSQNFTENIHDSIINSPLHIPIPTSNKKLSPAELKNNRLIKEDNKKEKAKLKHPFKDITCKDSCRQQCRHSDLTITHRKALWTDFWTQNYVGRRRFLATCIDIKPVKRRTTTSSLATKNQSRFFYLPSINSNRLQVCKSTFLCTFGYSNDSIITELCKYIKGDTPCLSAVKEYRGENNNLRTFDREIIINHIKTYNPCISHYRRHNAPNILYLPRELTVKMMHDDFCSKNEKLICQELYRTVLKSMNISLKKPNSDMCEDCCMFKNQIENLENENEIEVIKNKLEEHKLKAYQAHKMYKEGATIDISGTSIRVYSMDLQKVLLLPKLPESKTSFFTSRLVKRREYNRCHISLNKGRKRCDKFHILGR</sequence>
<organism evidence="5 6">
    <name type="scientific">Macrosiphum euphorbiae</name>
    <name type="common">potato aphid</name>
    <dbReference type="NCBI Taxonomy" id="13131"/>
    <lineage>
        <taxon>Eukaryota</taxon>
        <taxon>Metazoa</taxon>
        <taxon>Ecdysozoa</taxon>
        <taxon>Arthropoda</taxon>
        <taxon>Hexapoda</taxon>
        <taxon>Insecta</taxon>
        <taxon>Pterygota</taxon>
        <taxon>Neoptera</taxon>
        <taxon>Paraneoptera</taxon>
        <taxon>Hemiptera</taxon>
        <taxon>Sternorrhyncha</taxon>
        <taxon>Aphidomorpha</taxon>
        <taxon>Aphidoidea</taxon>
        <taxon>Aphididae</taxon>
        <taxon>Macrosiphini</taxon>
        <taxon>Macrosiphum</taxon>
    </lineage>
</organism>
<dbReference type="AlphaFoldDB" id="A0AAV0WVM9"/>
<protein>
    <recommendedName>
        <fullName evidence="4">MULE transposase domain-containing protein</fullName>
    </recommendedName>
</protein>
<dbReference type="GO" id="GO:0004803">
    <property type="term" value="F:transposase activity"/>
    <property type="evidence" value="ECO:0007669"/>
    <property type="project" value="InterPro"/>
</dbReference>
<proteinExistence type="predicted"/>
<evidence type="ECO:0000256" key="1">
    <source>
        <dbReference type="ARBA" id="ARBA00022578"/>
    </source>
</evidence>
<feature type="domain" description="MULE transposase" evidence="4">
    <location>
        <begin position="277"/>
        <end position="374"/>
    </location>
</feature>
<dbReference type="PANTHER" id="PTHR10773:SF19">
    <property type="match status" value="1"/>
</dbReference>
<dbReference type="PANTHER" id="PTHR10773">
    <property type="entry name" value="DNA-DIRECTED RNA POLYMERASES I, II, AND III SUBUNIT RPABC2"/>
    <property type="match status" value="1"/>
</dbReference>
<comment type="caution">
    <text evidence="5">The sequence shown here is derived from an EMBL/GenBank/DDBJ whole genome shotgun (WGS) entry which is preliminary data.</text>
</comment>
<evidence type="ECO:0000256" key="3">
    <source>
        <dbReference type="ARBA" id="ARBA00023172"/>
    </source>
</evidence>
<evidence type="ECO:0000259" key="4">
    <source>
        <dbReference type="Pfam" id="PF10551"/>
    </source>
</evidence>
<dbReference type="GO" id="GO:0003677">
    <property type="term" value="F:DNA binding"/>
    <property type="evidence" value="ECO:0007669"/>
    <property type="project" value="UniProtKB-KW"/>
</dbReference>
<gene>
    <name evidence="5" type="ORF">MEUPH1_LOCUS14932</name>
</gene>
<evidence type="ECO:0000313" key="6">
    <source>
        <dbReference type="Proteomes" id="UP001160148"/>
    </source>
</evidence>
<accession>A0AAV0WVM9</accession>